<feature type="domain" description="Glutaredoxin" evidence="6">
    <location>
        <begin position="98"/>
        <end position="160"/>
    </location>
</feature>
<dbReference type="InterPro" id="IPR011767">
    <property type="entry name" value="GLR_AS"/>
</dbReference>
<keyword evidence="2" id="KW-0813">Transport</keyword>
<dbReference type="InterPro" id="IPR002109">
    <property type="entry name" value="Glutaredoxin"/>
</dbReference>
<reference evidence="7" key="2">
    <citation type="submission" date="2022-01" db="EMBL/GenBank/DDBJ databases">
        <authorList>
            <person name="Hirooka S."/>
            <person name="Miyagishima S.Y."/>
        </authorList>
    </citation>
    <scope>NUCLEOTIDE SEQUENCE</scope>
    <source>
        <strain evidence="7">NBRC 102759</strain>
    </source>
</reference>
<dbReference type="InterPro" id="IPR011899">
    <property type="entry name" value="Glutaredoxin_euk/vir"/>
</dbReference>
<comment type="function">
    <text evidence="1">Participates in various redox reactions through the reversible oxidation of its active center dithiol to a disulfide and catalyzes dithiol-disulfide exchange reactions.</text>
</comment>
<sequence>MAFLHHVLTSYSPCRLLVTGKLICSRKLWSNVERLRGGNFLETSAFSGRNLAVYLAPSALRGRQKSGSCFKFKVLSTSSPIAEDALRFIEEAVEKDPVVVFSKSWCPYCAKVKGLFQSIQVPFKAYDLDKFDTGDQIQAALLKKTGQRTVPNVFVSKQHIGGCSETLELFENGTLAKLLEKAEIHIN</sequence>
<gene>
    <name evidence="7" type="ORF">GpartN1_g3810.t1</name>
</gene>
<comment type="caution">
    <text evidence="7">The sequence shown here is derived from an EMBL/GenBank/DDBJ whole genome shotgun (WGS) entry which is preliminary data.</text>
</comment>
<proteinExistence type="predicted"/>
<dbReference type="SUPFAM" id="SSF52833">
    <property type="entry name" value="Thioredoxin-like"/>
    <property type="match status" value="1"/>
</dbReference>
<dbReference type="PROSITE" id="PS00194">
    <property type="entry name" value="THIOREDOXIN_1"/>
    <property type="match status" value="1"/>
</dbReference>
<keyword evidence="8" id="KW-1185">Reference proteome</keyword>
<name>A0A9C7PXL0_9RHOD</name>
<dbReference type="Gene3D" id="3.40.30.10">
    <property type="entry name" value="Glutaredoxin"/>
    <property type="match status" value="1"/>
</dbReference>
<reference evidence="7" key="1">
    <citation type="journal article" date="2022" name="Proc. Natl. Acad. Sci. U.S.A.">
        <title>Life cycle and functional genomics of the unicellular red alga Galdieria for elucidating algal and plant evolution and industrial use.</title>
        <authorList>
            <person name="Hirooka S."/>
            <person name="Itabashi T."/>
            <person name="Ichinose T.M."/>
            <person name="Onuma R."/>
            <person name="Fujiwara T."/>
            <person name="Yamashita S."/>
            <person name="Jong L.W."/>
            <person name="Tomita R."/>
            <person name="Iwane A.H."/>
            <person name="Miyagishima S.Y."/>
        </authorList>
    </citation>
    <scope>NUCLEOTIDE SEQUENCE</scope>
    <source>
        <strain evidence="7">NBRC 102759</strain>
    </source>
</reference>
<dbReference type="PROSITE" id="PS00195">
    <property type="entry name" value="GLUTAREDOXIN_1"/>
    <property type="match status" value="1"/>
</dbReference>
<dbReference type="PROSITE" id="PS51354">
    <property type="entry name" value="GLUTAREDOXIN_2"/>
    <property type="match status" value="1"/>
</dbReference>
<dbReference type="CDD" id="cd03419">
    <property type="entry name" value="GRX_GRXh_1_2_like"/>
    <property type="match status" value="1"/>
</dbReference>
<evidence type="ECO:0000256" key="1">
    <source>
        <dbReference type="ARBA" id="ARBA00003318"/>
    </source>
</evidence>
<dbReference type="PANTHER" id="PTHR45694:SF18">
    <property type="entry name" value="GLUTAREDOXIN-1-RELATED"/>
    <property type="match status" value="1"/>
</dbReference>
<dbReference type="EMBL" id="BQMJ01000029">
    <property type="protein sequence ID" value="GJQ12019.1"/>
    <property type="molecule type" value="Genomic_DNA"/>
</dbReference>
<dbReference type="NCBIfam" id="TIGR02180">
    <property type="entry name" value="GRX_euk"/>
    <property type="match status" value="1"/>
</dbReference>
<evidence type="ECO:0000313" key="7">
    <source>
        <dbReference type="EMBL" id="GJQ12019.1"/>
    </source>
</evidence>
<evidence type="ECO:0000256" key="3">
    <source>
        <dbReference type="ARBA" id="ARBA00022982"/>
    </source>
</evidence>
<dbReference type="FunFam" id="3.40.30.10:FF:000093">
    <property type="entry name" value="Glutaredoxin 2"/>
    <property type="match status" value="1"/>
</dbReference>
<dbReference type="PRINTS" id="PR00160">
    <property type="entry name" value="GLUTAREDOXIN"/>
</dbReference>
<keyword evidence="5" id="KW-0676">Redox-active center</keyword>
<evidence type="ECO:0000313" key="8">
    <source>
        <dbReference type="Proteomes" id="UP001061958"/>
    </source>
</evidence>
<dbReference type="OrthoDB" id="418495at2759"/>
<accession>A0A9C7PXL0</accession>
<evidence type="ECO:0000256" key="4">
    <source>
        <dbReference type="ARBA" id="ARBA00023157"/>
    </source>
</evidence>
<dbReference type="Pfam" id="PF00462">
    <property type="entry name" value="Glutaredoxin"/>
    <property type="match status" value="1"/>
</dbReference>
<evidence type="ECO:0000256" key="5">
    <source>
        <dbReference type="ARBA" id="ARBA00023284"/>
    </source>
</evidence>
<dbReference type="InterPro" id="IPR036249">
    <property type="entry name" value="Thioredoxin-like_sf"/>
</dbReference>
<dbReference type="AlphaFoldDB" id="A0A9C7PXL0"/>
<organism evidence="7 8">
    <name type="scientific">Galdieria partita</name>
    <dbReference type="NCBI Taxonomy" id="83374"/>
    <lineage>
        <taxon>Eukaryota</taxon>
        <taxon>Rhodophyta</taxon>
        <taxon>Bangiophyceae</taxon>
        <taxon>Galdieriales</taxon>
        <taxon>Galdieriaceae</taxon>
        <taxon>Galdieria</taxon>
    </lineage>
</organism>
<keyword evidence="3" id="KW-0249">Electron transport</keyword>
<protein>
    <recommendedName>
        <fullName evidence="6">Glutaredoxin domain-containing protein</fullName>
    </recommendedName>
</protein>
<dbReference type="GO" id="GO:0005737">
    <property type="term" value="C:cytoplasm"/>
    <property type="evidence" value="ECO:0007669"/>
    <property type="project" value="TreeGrafter"/>
</dbReference>
<dbReference type="InterPro" id="IPR014025">
    <property type="entry name" value="Glutaredoxin_subgr"/>
</dbReference>
<dbReference type="PANTHER" id="PTHR45694">
    <property type="entry name" value="GLUTAREDOXIN 2"/>
    <property type="match status" value="1"/>
</dbReference>
<evidence type="ECO:0000259" key="6">
    <source>
        <dbReference type="Pfam" id="PF00462"/>
    </source>
</evidence>
<dbReference type="InterPro" id="IPR017937">
    <property type="entry name" value="Thioredoxin_CS"/>
</dbReference>
<evidence type="ECO:0000256" key="2">
    <source>
        <dbReference type="ARBA" id="ARBA00022448"/>
    </source>
</evidence>
<dbReference type="Proteomes" id="UP001061958">
    <property type="component" value="Unassembled WGS sequence"/>
</dbReference>
<dbReference type="GO" id="GO:0015038">
    <property type="term" value="F:glutathione disulfide oxidoreductase activity"/>
    <property type="evidence" value="ECO:0007669"/>
    <property type="project" value="TreeGrafter"/>
</dbReference>
<keyword evidence="4" id="KW-1015">Disulfide bond</keyword>
<dbReference type="GO" id="GO:0034599">
    <property type="term" value="P:cellular response to oxidative stress"/>
    <property type="evidence" value="ECO:0007669"/>
    <property type="project" value="TreeGrafter"/>
</dbReference>